<name>A0A1J5PHJ6_9ZZZZ</name>
<protein>
    <submittedName>
        <fullName evidence="2">Uncharacterized protein</fullName>
    </submittedName>
</protein>
<feature type="compositionally biased region" description="Basic and acidic residues" evidence="1">
    <location>
        <begin position="1"/>
        <end position="22"/>
    </location>
</feature>
<evidence type="ECO:0000313" key="2">
    <source>
        <dbReference type="EMBL" id="OIQ67004.1"/>
    </source>
</evidence>
<dbReference type="AlphaFoldDB" id="A0A1J5PHJ6"/>
<proteinExistence type="predicted"/>
<feature type="region of interest" description="Disordered" evidence="1">
    <location>
        <begin position="1"/>
        <end position="30"/>
    </location>
</feature>
<dbReference type="EMBL" id="MLJW01006212">
    <property type="protein sequence ID" value="OIQ67004.1"/>
    <property type="molecule type" value="Genomic_DNA"/>
</dbReference>
<comment type="caution">
    <text evidence="2">The sequence shown here is derived from an EMBL/GenBank/DDBJ whole genome shotgun (WGS) entry which is preliminary data.</text>
</comment>
<accession>A0A1J5PHJ6</accession>
<sequence>MDDGSSDDRGIGLGGHPHDPQSARHPASTARFEALLNVSSGNTNQGQPSRDILDHKSAARPSLGGAQLRSADTCSDRRARGRSRRPRPSCLGANRLGQNRRIWVGNCKGSFGRFRAIRAGSRTPCIDRRTNAGTRLTGASRTRMALSICGCARRFLRRRHGSAPRTTRTCRRRSHRGRHAGAAEGPYRAQLA</sequence>
<feature type="region of interest" description="Disordered" evidence="1">
    <location>
        <begin position="160"/>
        <end position="192"/>
    </location>
</feature>
<evidence type="ECO:0000256" key="1">
    <source>
        <dbReference type="SAM" id="MobiDB-lite"/>
    </source>
</evidence>
<organism evidence="2">
    <name type="scientific">mine drainage metagenome</name>
    <dbReference type="NCBI Taxonomy" id="410659"/>
    <lineage>
        <taxon>unclassified sequences</taxon>
        <taxon>metagenomes</taxon>
        <taxon>ecological metagenomes</taxon>
    </lineage>
</organism>
<feature type="region of interest" description="Disordered" evidence="1">
    <location>
        <begin position="60"/>
        <end position="93"/>
    </location>
</feature>
<feature type="compositionally biased region" description="Basic residues" evidence="1">
    <location>
        <begin position="160"/>
        <end position="179"/>
    </location>
</feature>
<gene>
    <name evidence="2" type="ORF">GALL_514220</name>
</gene>
<reference evidence="2" key="1">
    <citation type="submission" date="2016-10" db="EMBL/GenBank/DDBJ databases">
        <title>Sequence of Gallionella enrichment culture.</title>
        <authorList>
            <person name="Poehlein A."/>
            <person name="Muehling M."/>
            <person name="Daniel R."/>
        </authorList>
    </citation>
    <scope>NUCLEOTIDE SEQUENCE</scope>
</reference>